<sequence length="118" mass="12730">MNEGKCCFGRNDQIAMFLSLFSVIAHVKTRSRTPGRSGGINSGTKLMLVLALSTSPARTTTARSRSSTYIATPTSFTISLILILYTRPVLTMMCASDAENSASLSKTPRSMSAIFTVR</sequence>
<accession>A0AAV4FMP6</accession>
<protein>
    <recommendedName>
        <fullName evidence="3">G-protein coupled receptors family 1 profile domain-containing protein</fullName>
    </recommendedName>
</protein>
<organism evidence="1 2">
    <name type="scientific">Elysia marginata</name>
    <dbReference type="NCBI Taxonomy" id="1093978"/>
    <lineage>
        <taxon>Eukaryota</taxon>
        <taxon>Metazoa</taxon>
        <taxon>Spiralia</taxon>
        <taxon>Lophotrochozoa</taxon>
        <taxon>Mollusca</taxon>
        <taxon>Gastropoda</taxon>
        <taxon>Heterobranchia</taxon>
        <taxon>Euthyneura</taxon>
        <taxon>Panpulmonata</taxon>
        <taxon>Sacoglossa</taxon>
        <taxon>Placobranchoidea</taxon>
        <taxon>Plakobranchidae</taxon>
        <taxon>Elysia</taxon>
    </lineage>
</organism>
<evidence type="ECO:0000313" key="1">
    <source>
        <dbReference type="EMBL" id="GFR73580.1"/>
    </source>
</evidence>
<name>A0AAV4FMP6_9GAST</name>
<keyword evidence="2" id="KW-1185">Reference proteome</keyword>
<evidence type="ECO:0008006" key="3">
    <source>
        <dbReference type="Google" id="ProtNLM"/>
    </source>
</evidence>
<proteinExistence type="predicted"/>
<gene>
    <name evidence="1" type="ORF">ElyMa_005734200</name>
</gene>
<dbReference type="Proteomes" id="UP000762676">
    <property type="component" value="Unassembled WGS sequence"/>
</dbReference>
<dbReference type="AlphaFoldDB" id="A0AAV4FMP6"/>
<dbReference type="EMBL" id="BMAT01011479">
    <property type="protein sequence ID" value="GFR73580.1"/>
    <property type="molecule type" value="Genomic_DNA"/>
</dbReference>
<comment type="caution">
    <text evidence="1">The sequence shown here is derived from an EMBL/GenBank/DDBJ whole genome shotgun (WGS) entry which is preliminary data.</text>
</comment>
<reference evidence="1 2" key="1">
    <citation type="journal article" date="2021" name="Elife">
        <title>Chloroplast acquisition without the gene transfer in kleptoplastic sea slugs, Plakobranchus ocellatus.</title>
        <authorList>
            <person name="Maeda T."/>
            <person name="Takahashi S."/>
            <person name="Yoshida T."/>
            <person name="Shimamura S."/>
            <person name="Takaki Y."/>
            <person name="Nagai Y."/>
            <person name="Toyoda A."/>
            <person name="Suzuki Y."/>
            <person name="Arimoto A."/>
            <person name="Ishii H."/>
            <person name="Satoh N."/>
            <person name="Nishiyama T."/>
            <person name="Hasebe M."/>
            <person name="Maruyama T."/>
            <person name="Minagawa J."/>
            <person name="Obokata J."/>
            <person name="Shigenobu S."/>
        </authorList>
    </citation>
    <scope>NUCLEOTIDE SEQUENCE [LARGE SCALE GENOMIC DNA]</scope>
</reference>
<evidence type="ECO:0000313" key="2">
    <source>
        <dbReference type="Proteomes" id="UP000762676"/>
    </source>
</evidence>